<keyword evidence="1" id="KW-0472">Membrane</keyword>
<dbReference type="Proteomes" id="UP000238479">
    <property type="component" value="Chromosome 4"/>
</dbReference>
<dbReference type="AlphaFoldDB" id="A0A2P6QV15"/>
<protein>
    <submittedName>
        <fullName evidence="2">Uncharacterized protein</fullName>
    </submittedName>
</protein>
<evidence type="ECO:0000313" key="2">
    <source>
        <dbReference type="EMBL" id="PRQ38026.1"/>
    </source>
</evidence>
<keyword evidence="1" id="KW-0812">Transmembrane</keyword>
<dbReference type="EMBL" id="PDCK01000042">
    <property type="protein sequence ID" value="PRQ38026.1"/>
    <property type="molecule type" value="Genomic_DNA"/>
</dbReference>
<evidence type="ECO:0000256" key="1">
    <source>
        <dbReference type="SAM" id="Phobius"/>
    </source>
</evidence>
<comment type="caution">
    <text evidence="2">The sequence shown here is derived from an EMBL/GenBank/DDBJ whole genome shotgun (WGS) entry which is preliminary data.</text>
</comment>
<sequence>MLSQYLTWFSSGKSSACKMCMLLSIPVLCELVYCCATDVARSLACNLVATLFILQINIFFWNKH</sequence>
<reference evidence="2 3" key="1">
    <citation type="journal article" date="2018" name="Nat. Genet.">
        <title>The Rosa genome provides new insights in the design of modern roses.</title>
        <authorList>
            <person name="Bendahmane M."/>
        </authorList>
    </citation>
    <scope>NUCLEOTIDE SEQUENCE [LARGE SCALE GENOMIC DNA]</scope>
    <source>
        <strain evidence="3">cv. Old Blush</strain>
    </source>
</reference>
<accession>A0A2P6QV15</accession>
<keyword evidence="3" id="KW-1185">Reference proteome</keyword>
<dbReference type="Gramene" id="PRQ38026">
    <property type="protein sequence ID" value="PRQ38026"/>
    <property type="gene ID" value="RchiOBHm_Chr4g0409211"/>
</dbReference>
<organism evidence="2 3">
    <name type="scientific">Rosa chinensis</name>
    <name type="common">China rose</name>
    <dbReference type="NCBI Taxonomy" id="74649"/>
    <lineage>
        <taxon>Eukaryota</taxon>
        <taxon>Viridiplantae</taxon>
        <taxon>Streptophyta</taxon>
        <taxon>Embryophyta</taxon>
        <taxon>Tracheophyta</taxon>
        <taxon>Spermatophyta</taxon>
        <taxon>Magnoliopsida</taxon>
        <taxon>eudicotyledons</taxon>
        <taxon>Gunneridae</taxon>
        <taxon>Pentapetalae</taxon>
        <taxon>rosids</taxon>
        <taxon>fabids</taxon>
        <taxon>Rosales</taxon>
        <taxon>Rosaceae</taxon>
        <taxon>Rosoideae</taxon>
        <taxon>Rosoideae incertae sedis</taxon>
        <taxon>Rosa</taxon>
    </lineage>
</organism>
<gene>
    <name evidence="2" type="ORF">RchiOBHm_Chr4g0409211</name>
</gene>
<proteinExistence type="predicted"/>
<feature type="transmembrane region" description="Helical" evidence="1">
    <location>
        <begin position="43"/>
        <end position="61"/>
    </location>
</feature>
<evidence type="ECO:0000313" key="3">
    <source>
        <dbReference type="Proteomes" id="UP000238479"/>
    </source>
</evidence>
<name>A0A2P6QV15_ROSCH</name>
<keyword evidence="1" id="KW-1133">Transmembrane helix</keyword>